<evidence type="ECO:0000259" key="4">
    <source>
        <dbReference type="Pfam" id="PF00496"/>
    </source>
</evidence>
<comment type="subcellular location">
    <subcellularLocation>
        <location evidence="1">Periplasm</location>
    </subcellularLocation>
</comment>
<name>A0ABX7FFK7_9RHOB</name>
<accession>A0ABX7FFK7</accession>
<dbReference type="InterPro" id="IPR000914">
    <property type="entry name" value="SBP_5_dom"/>
</dbReference>
<organism evidence="5 6">
    <name type="scientific">Ponticoccus alexandrii</name>
    <dbReference type="NCBI Taxonomy" id="1943633"/>
    <lineage>
        <taxon>Bacteria</taxon>
        <taxon>Pseudomonadati</taxon>
        <taxon>Pseudomonadota</taxon>
        <taxon>Alphaproteobacteria</taxon>
        <taxon>Rhodobacterales</taxon>
        <taxon>Roseobacteraceae</taxon>
        <taxon>Ponticoccus</taxon>
    </lineage>
</organism>
<geneLocation type="plasmid" evidence="5 6">
    <name>p-SCP3</name>
</geneLocation>
<evidence type="ECO:0000256" key="2">
    <source>
        <dbReference type="ARBA" id="ARBA00005695"/>
    </source>
</evidence>
<comment type="similarity">
    <text evidence="2">Belongs to the bacterial solute-binding protein 5 family.</text>
</comment>
<proteinExistence type="inferred from homology"/>
<dbReference type="Proteomes" id="UP000596387">
    <property type="component" value="Plasmid p-SCP3"/>
</dbReference>
<dbReference type="SUPFAM" id="SSF53850">
    <property type="entry name" value="Periplasmic binding protein-like II"/>
    <property type="match status" value="1"/>
</dbReference>
<sequence>MTDRVFYAHRGFRHLMGAAVASLALALPGALAAQDSPQSGGMVRINVHAEVPNFDPLASTEFGKHSRLGLALSKLIDWTTGPDIGYGQFVPEPSLAKSWEISEDGLTYTLHLREDVVWQDVAPVSGRPFTAEDVVATFEAMRNGGVQEGLLADVAEITAPDDHTVVLRLNQRNVVLLQNLAHQNMWILPKEAFDGTYDRNTTVIGTGPWIMTTNEPGVATRYERNPTYFGKAEDGTQLPYLDSVEILPITDLNARIMAFRSGQVDIWFGPLNMTQMAAIQKQLPDLNDIRTVSNTQTELYLNPAFEPFSDLRVRQAINMAIDRQALGEVIRGGGELGGVVGPALSAQTLPTDERIALYGTPDAEGARALLAEAGYPDGFSFELTALNYGEEFMREAEWIQQDLAEIGVTAELRMIDKLAGMTLGQEGGFEALFLVMSPFAEADEYLSTHYLPGANRNYSKVDDPELTAMIEEQRTIADPEARQQKLWEIQRYIAENVQTTLPIWASELLHPSHARVHDWRPMMPQGFPSLTEVWVSE</sequence>
<reference evidence="5 6" key="1">
    <citation type="submission" date="2019-12" db="EMBL/GenBank/DDBJ databases">
        <title>Complete Genome Sequence of a Quorum-Sensing Bacterium,Rhodobacteraceae bacterium C31, Isolated from a marine microalgae symbiotic bacteria.</title>
        <authorList>
            <person name="Zhang Y."/>
        </authorList>
    </citation>
    <scope>NUCLEOTIDE SEQUENCE [LARGE SCALE GENOMIC DNA]</scope>
    <source>
        <strain evidence="5 6">C31</strain>
        <plasmid evidence="5 6">p-SCP3</plasmid>
    </source>
</reference>
<dbReference type="PANTHER" id="PTHR30290">
    <property type="entry name" value="PERIPLASMIC BINDING COMPONENT OF ABC TRANSPORTER"/>
    <property type="match status" value="1"/>
</dbReference>
<evidence type="ECO:0000256" key="1">
    <source>
        <dbReference type="ARBA" id="ARBA00004418"/>
    </source>
</evidence>
<keyword evidence="5" id="KW-0614">Plasmid</keyword>
<dbReference type="Gene3D" id="3.10.105.10">
    <property type="entry name" value="Dipeptide-binding Protein, Domain 3"/>
    <property type="match status" value="1"/>
</dbReference>
<dbReference type="EMBL" id="CP047169">
    <property type="protein sequence ID" value="QRF68920.1"/>
    <property type="molecule type" value="Genomic_DNA"/>
</dbReference>
<feature type="chain" id="PRO_5045855548" evidence="3">
    <location>
        <begin position="33"/>
        <end position="537"/>
    </location>
</feature>
<dbReference type="CDD" id="cd00995">
    <property type="entry name" value="PBP2_NikA_DppA_OppA_like"/>
    <property type="match status" value="1"/>
</dbReference>
<evidence type="ECO:0000256" key="3">
    <source>
        <dbReference type="SAM" id="SignalP"/>
    </source>
</evidence>
<evidence type="ECO:0000313" key="5">
    <source>
        <dbReference type="EMBL" id="QRF68920.1"/>
    </source>
</evidence>
<dbReference type="Pfam" id="PF00496">
    <property type="entry name" value="SBP_bac_5"/>
    <property type="match status" value="1"/>
</dbReference>
<keyword evidence="3" id="KW-0732">Signal</keyword>
<feature type="signal peptide" evidence="3">
    <location>
        <begin position="1"/>
        <end position="32"/>
    </location>
</feature>
<dbReference type="InterPro" id="IPR030678">
    <property type="entry name" value="Peptide/Ni-bd"/>
</dbReference>
<protein>
    <submittedName>
        <fullName evidence="5">ABC transporter substrate-binding protein</fullName>
    </submittedName>
</protein>
<dbReference type="RefSeq" id="WP_023850012.1">
    <property type="nucleotide sequence ID" value="NZ_CP047169.1"/>
</dbReference>
<dbReference type="Gene3D" id="3.40.190.10">
    <property type="entry name" value="Periplasmic binding protein-like II"/>
    <property type="match status" value="1"/>
</dbReference>
<evidence type="ECO:0000313" key="6">
    <source>
        <dbReference type="Proteomes" id="UP000596387"/>
    </source>
</evidence>
<dbReference type="InterPro" id="IPR039424">
    <property type="entry name" value="SBP_5"/>
</dbReference>
<keyword evidence="6" id="KW-1185">Reference proteome</keyword>
<gene>
    <name evidence="5" type="ORF">GQA70_21370</name>
</gene>
<dbReference type="PIRSF" id="PIRSF002741">
    <property type="entry name" value="MppA"/>
    <property type="match status" value="1"/>
</dbReference>
<feature type="domain" description="Solute-binding protein family 5" evidence="4">
    <location>
        <begin position="91"/>
        <end position="452"/>
    </location>
</feature>